<protein>
    <submittedName>
        <fullName evidence="3">Dystrophin</fullName>
    </submittedName>
</protein>
<organism evidence="3 4">
    <name type="scientific">Haplochromis burtoni</name>
    <name type="common">Burton's mouthbrooder</name>
    <name type="synonym">Chromis burtoni</name>
    <dbReference type="NCBI Taxonomy" id="8153"/>
    <lineage>
        <taxon>Eukaryota</taxon>
        <taxon>Metazoa</taxon>
        <taxon>Chordata</taxon>
        <taxon>Craniata</taxon>
        <taxon>Vertebrata</taxon>
        <taxon>Euteleostomi</taxon>
        <taxon>Actinopterygii</taxon>
        <taxon>Neopterygii</taxon>
        <taxon>Teleostei</taxon>
        <taxon>Neoteleostei</taxon>
        <taxon>Acanthomorphata</taxon>
        <taxon>Ovalentaria</taxon>
        <taxon>Cichlomorphae</taxon>
        <taxon>Cichliformes</taxon>
        <taxon>Cichlidae</taxon>
        <taxon>African cichlids</taxon>
        <taxon>Pseudocrenilabrinae</taxon>
        <taxon>Haplochromini</taxon>
        <taxon>Haplochromis</taxon>
    </lineage>
</organism>
<dbReference type="GO" id="GO:0045202">
    <property type="term" value="C:synapse"/>
    <property type="evidence" value="ECO:0007669"/>
    <property type="project" value="GOC"/>
</dbReference>
<keyword evidence="4" id="KW-1185">Reference proteome</keyword>
<accession>A0A3Q3BJ24</accession>
<evidence type="ECO:0000259" key="2">
    <source>
        <dbReference type="Pfam" id="PF09069"/>
    </source>
</evidence>
<dbReference type="Pfam" id="PF09069">
    <property type="entry name" value="EF-hand_3"/>
    <property type="match status" value="1"/>
</dbReference>
<feature type="domain" description="EF-hand" evidence="1">
    <location>
        <begin position="46"/>
        <end position="163"/>
    </location>
</feature>
<dbReference type="AlphaFoldDB" id="A0A3Q3BJ24"/>
<dbReference type="PANTHER" id="PTHR12268">
    <property type="entry name" value="E3 UBIQUITIN-PROTEIN LIGASE KCMF1"/>
    <property type="match status" value="1"/>
</dbReference>
<dbReference type="GO" id="GO:0055001">
    <property type="term" value="P:muscle cell development"/>
    <property type="evidence" value="ECO:0007669"/>
    <property type="project" value="TreeGrafter"/>
</dbReference>
<name>A0A3Q3BJ24_HAPBU</name>
<dbReference type="GO" id="GO:0048666">
    <property type="term" value="P:neuron development"/>
    <property type="evidence" value="ECO:0007669"/>
    <property type="project" value="TreeGrafter"/>
</dbReference>
<evidence type="ECO:0000259" key="1">
    <source>
        <dbReference type="Pfam" id="PF09068"/>
    </source>
</evidence>
<reference evidence="3" key="1">
    <citation type="submission" date="2025-08" db="UniProtKB">
        <authorList>
            <consortium name="Ensembl"/>
        </authorList>
    </citation>
    <scope>IDENTIFICATION</scope>
</reference>
<dbReference type="GO" id="GO:0099536">
    <property type="term" value="P:synaptic signaling"/>
    <property type="evidence" value="ECO:0007669"/>
    <property type="project" value="TreeGrafter"/>
</dbReference>
<evidence type="ECO:0000313" key="3">
    <source>
        <dbReference type="Ensembl" id="ENSHBUP00000000816.1"/>
    </source>
</evidence>
<dbReference type="SUPFAM" id="SSF47473">
    <property type="entry name" value="EF-hand"/>
    <property type="match status" value="2"/>
</dbReference>
<dbReference type="InterPro" id="IPR015153">
    <property type="entry name" value="EF-hand_dom_typ1"/>
</dbReference>
<reference evidence="3" key="2">
    <citation type="submission" date="2025-09" db="UniProtKB">
        <authorList>
            <consortium name="Ensembl"/>
        </authorList>
    </citation>
    <scope>IDENTIFICATION</scope>
</reference>
<dbReference type="Gene3D" id="1.10.238.10">
    <property type="entry name" value="EF-hand"/>
    <property type="match status" value="2"/>
</dbReference>
<sequence>MLDVEEYGCSVLIQVLRFNDTPVCILKTVLHHQTQTTCWDHPKMAELYQSLADLNNVRFSAYRTAMKLRRLQKALCLDLLSMPAACEIFDQHGLKQNEQLLDISQLVACLTSLYQRLEQNHSHLVSVPLCVDMCLNWLLNVYDTGRTGKIRSLSFKTGIISLCKAHLEDKYRFLFRQVASATGFCDQRRLGLLLHDSIQIPRQLGEVASFGGSNIEPSVRSCFQFVRFVRTSHWHYAFPGCLCLTLSLSLTMT</sequence>
<evidence type="ECO:0000313" key="4">
    <source>
        <dbReference type="Proteomes" id="UP000264840"/>
    </source>
</evidence>
<dbReference type="Pfam" id="PF09068">
    <property type="entry name" value="EF-hand_2"/>
    <property type="match status" value="1"/>
</dbReference>
<dbReference type="InterPro" id="IPR015154">
    <property type="entry name" value="EF-hand_dom_typ2"/>
</dbReference>
<dbReference type="InterPro" id="IPR050774">
    <property type="entry name" value="KCMF1/Dystrophin"/>
</dbReference>
<dbReference type="GO" id="GO:0090257">
    <property type="term" value="P:regulation of muscle system process"/>
    <property type="evidence" value="ECO:0007669"/>
    <property type="project" value="TreeGrafter"/>
</dbReference>
<feature type="domain" description="EF-hand" evidence="2">
    <location>
        <begin position="167"/>
        <end position="227"/>
    </location>
</feature>
<proteinExistence type="predicted"/>
<dbReference type="Ensembl" id="ENSHBUT00000014832.1">
    <property type="protein sequence ID" value="ENSHBUP00000000816.1"/>
    <property type="gene ID" value="ENSHBUG00000002127.1"/>
</dbReference>
<dbReference type="GO" id="GO:0042383">
    <property type="term" value="C:sarcolemma"/>
    <property type="evidence" value="ECO:0007669"/>
    <property type="project" value="TreeGrafter"/>
</dbReference>
<dbReference type="InterPro" id="IPR011992">
    <property type="entry name" value="EF-hand-dom_pair"/>
</dbReference>
<dbReference type="GO" id="GO:0007519">
    <property type="term" value="P:skeletal muscle tissue development"/>
    <property type="evidence" value="ECO:0007669"/>
    <property type="project" value="TreeGrafter"/>
</dbReference>
<dbReference type="PANTHER" id="PTHR12268:SF25">
    <property type="entry name" value="DYSTROPHIN"/>
    <property type="match status" value="1"/>
</dbReference>
<dbReference type="GeneTree" id="ENSGT00940000154342"/>
<dbReference type="Proteomes" id="UP000264840">
    <property type="component" value="Unplaced"/>
</dbReference>